<dbReference type="InterPro" id="IPR008984">
    <property type="entry name" value="SMAD_FHA_dom_sf"/>
</dbReference>
<keyword evidence="1" id="KW-0597">Phosphoprotein</keyword>
<organism evidence="4 5">
    <name type="scientific">Aurantimicrobium photophilum</name>
    <dbReference type="NCBI Taxonomy" id="1987356"/>
    <lineage>
        <taxon>Bacteria</taxon>
        <taxon>Bacillati</taxon>
        <taxon>Actinomycetota</taxon>
        <taxon>Actinomycetes</taxon>
        <taxon>Micrococcales</taxon>
        <taxon>Microbacteriaceae</taxon>
        <taxon>Aurantimicrobium</taxon>
    </lineage>
</organism>
<evidence type="ECO:0000259" key="3">
    <source>
        <dbReference type="PROSITE" id="PS50006"/>
    </source>
</evidence>
<protein>
    <recommendedName>
        <fullName evidence="3">FHA domain-containing protein</fullName>
    </recommendedName>
</protein>
<accession>A0A2Z3S4E5</accession>
<keyword evidence="5" id="KW-1185">Reference proteome</keyword>
<dbReference type="InterPro" id="IPR000253">
    <property type="entry name" value="FHA_dom"/>
</dbReference>
<proteinExistence type="predicted"/>
<evidence type="ECO:0000313" key="4">
    <source>
        <dbReference type="EMBL" id="AWR21738.1"/>
    </source>
</evidence>
<dbReference type="PROSITE" id="PS50006">
    <property type="entry name" value="FHA_DOMAIN"/>
    <property type="match status" value="1"/>
</dbReference>
<sequence>MVCEVCQSALPDGALFCGECGSSVSRTQAIPVVKPEPVAEPAVEVTSAPADLPPAESFTTVPAQEPETTSTNIIEQIEGVDLSELFETPPARVVEAPRFATENELTSMVSFTITLGTGESVEITRSGLLGRMPTPAEDEEFEHLIVVSDPGRSVSKTHLEFGVEGNELWISDRKSGNGTIIREPGVVPRRAQPGTHYTVVRGTRVDFGDLHLTIS</sequence>
<evidence type="ECO:0000313" key="5">
    <source>
        <dbReference type="Proteomes" id="UP000246894"/>
    </source>
</evidence>
<feature type="region of interest" description="Disordered" evidence="2">
    <location>
        <begin position="49"/>
        <end position="68"/>
    </location>
</feature>
<feature type="domain" description="FHA" evidence="3">
    <location>
        <begin position="127"/>
        <end position="186"/>
    </location>
</feature>
<dbReference type="Gene3D" id="2.60.200.20">
    <property type="match status" value="1"/>
</dbReference>
<feature type="compositionally biased region" description="Polar residues" evidence="2">
    <location>
        <begin position="57"/>
        <end position="68"/>
    </location>
</feature>
<name>A0A2Z3S4E5_9MICO</name>
<dbReference type="EMBL" id="CP023994">
    <property type="protein sequence ID" value="AWR21738.1"/>
    <property type="molecule type" value="Genomic_DNA"/>
</dbReference>
<dbReference type="AlphaFoldDB" id="A0A2Z3S4E5"/>
<dbReference type="SUPFAM" id="SSF49879">
    <property type="entry name" value="SMAD/FHA domain"/>
    <property type="match status" value="1"/>
</dbReference>
<evidence type="ECO:0000256" key="2">
    <source>
        <dbReference type="SAM" id="MobiDB-lite"/>
    </source>
</evidence>
<evidence type="ECO:0000256" key="1">
    <source>
        <dbReference type="ARBA" id="ARBA00022553"/>
    </source>
</evidence>
<dbReference type="RefSeq" id="WP_110233863.1">
    <property type="nucleotide sequence ID" value="NZ_CP023994.1"/>
</dbReference>
<reference evidence="4 5" key="1">
    <citation type="submission" date="2017-10" db="EMBL/GenBank/DDBJ databases">
        <title>Genome of an Actinobacterium that displays light-enhanced growth.</title>
        <authorList>
            <person name="Maresca J.A."/>
            <person name="Hempel P."/>
            <person name="Shevchenko O."/>
            <person name="Miller K.J."/>
            <person name="Hahn M.W."/>
        </authorList>
    </citation>
    <scope>NUCLEOTIDE SEQUENCE [LARGE SCALE GENOMIC DNA]</scope>
    <source>
        <strain evidence="4 5">MWH-Mo1</strain>
    </source>
</reference>
<gene>
    <name evidence="4" type="ORF">AURMO_01145</name>
</gene>
<dbReference type="Proteomes" id="UP000246894">
    <property type="component" value="Chromosome"/>
</dbReference>
<dbReference type="KEGG" id="aum:AURMO_01145"/>
<dbReference type="OrthoDB" id="3254248at2"/>
<dbReference type="Pfam" id="PF00498">
    <property type="entry name" value="FHA"/>
    <property type="match status" value="1"/>
</dbReference>